<proteinExistence type="predicted"/>
<comment type="caution">
    <text evidence="2">The sequence shown here is derived from an EMBL/GenBank/DDBJ whole genome shotgun (WGS) entry which is preliminary data.</text>
</comment>
<reference evidence="2 3" key="1">
    <citation type="journal article" name="Sci. Rep.">
        <title>Genome-scale phylogenetic analyses confirm Olpidium as the closest living zoosporic fungus to the non-flagellated, terrestrial fungi.</title>
        <authorList>
            <person name="Chang Y."/>
            <person name="Rochon D."/>
            <person name="Sekimoto S."/>
            <person name="Wang Y."/>
            <person name="Chovatia M."/>
            <person name="Sandor L."/>
            <person name="Salamov A."/>
            <person name="Grigoriev I.V."/>
            <person name="Stajich J.E."/>
            <person name="Spatafora J.W."/>
        </authorList>
    </citation>
    <scope>NUCLEOTIDE SEQUENCE [LARGE SCALE GENOMIC DNA]</scope>
    <source>
        <strain evidence="2">S191</strain>
    </source>
</reference>
<feature type="compositionally biased region" description="Polar residues" evidence="1">
    <location>
        <begin position="46"/>
        <end position="61"/>
    </location>
</feature>
<gene>
    <name evidence="2" type="ORF">BJ554DRAFT_4928</name>
</gene>
<organism evidence="2 3">
    <name type="scientific">Olpidium bornovanus</name>
    <dbReference type="NCBI Taxonomy" id="278681"/>
    <lineage>
        <taxon>Eukaryota</taxon>
        <taxon>Fungi</taxon>
        <taxon>Fungi incertae sedis</taxon>
        <taxon>Olpidiomycota</taxon>
        <taxon>Olpidiomycotina</taxon>
        <taxon>Olpidiomycetes</taxon>
        <taxon>Olpidiales</taxon>
        <taxon>Olpidiaceae</taxon>
        <taxon>Olpidium</taxon>
    </lineage>
</organism>
<dbReference type="AlphaFoldDB" id="A0A8H8DL87"/>
<evidence type="ECO:0000313" key="2">
    <source>
        <dbReference type="EMBL" id="KAG5462486.1"/>
    </source>
</evidence>
<evidence type="ECO:0000313" key="3">
    <source>
        <dbReference type="Proteomes" id="UP000673691"/>
    </source>
</evidence>
<feature type="region of interest" description="Disordered" evidence="1">
    <location>
        <begin position="1"/>
        <end position="61"/>
    </location>
</feature>
<accession>A0A8H8DL87</accession>
<protein>
    <submittedName>
        <fullName evidence="2">Uncharacterized protein</fullName>
    </submittedName>
</protein>
<sequence length="86" mass="9607">MRHARAEGTTTPEGEPLSTEAYGTPERRKRPSTVENHGRVARSASRDSILTSAPRVSQLSAKAQQIVDSVLLRHEQTQKEIERDNQ</sequence>
<dbReference type="Proteomes" id="UP000673691">
    <property type="component" value="Unassembled WGS sequence"/>
</dbReference>
<evidence type="ECO:0000256" key="1">
    <source>
        <dbReference type="SAM" id="MobiDB-lite"/>
    </source>
</evidence>
<dbReference type="EMBL" id="JAEFCI010002070">
    <property type="protein sequence ID" value="KAG5462486.1"/>
    <property type="molecule type" value="Genomic_DNA"/>
</dbReference>
<keyword evidence="3" id="KW-1185">Reference proteome</keyword>
<name>A0A8H8DL87_9FUNG</name>